<evidence type="ECO:0000256" key="1">
    <source>
        <dbReference type="SAM" id="MobiDB-lite"/>
    </source>
</evidence>
<dbReference type="Gene3D" id="3.30.1310.10">
    <property type="entry name" value="Nucleoid-associated protein YbaB-like domain"/>
    <property type="match status" value="1"/>
</dbReference>
<evidence type="ECO:0000313" key="2">
    <source>
        <dbReference type="EMBL" id="OQO92003.1"/>
    </source>
</evidence>
<protein>
    <recommendedName>
        <fullName evidence="4">YbaB/EbfC DNA-binding family protein</fullName>
    </recommendedName>
</protein>
<dbReference type="STRING" id="1962155.B1813_06900"/>
<organism evidence="2 3">
    <name type="scientific">Saccharomonospora piscinae</name>
    <dbReference type="NCBI Taxonomy" id="687388"/>
    <lineage>
        <taxon>Bacteria</taxon>
        <taxon>Bacillati</taxon>
        <taxon>Actinomycetota</taxon>
        <taxon>Actinomycetes</taxon>
        <taxon>Pseudonocardiales</taxon>
        <taxon>Pseudonocardiaceae</taxon>
        <taxon>Saccharomonospora</taxon>
    </lineage>
</organism>
<name>A0A1V9A4K2_SACPI</name>
<reference evidence="2 3" key="1">
    <citation type="submission" date="2017-02" db="EMBL/GenBank/DDBJ databases">
        <title>Draft genome of Saccharomonospora sp. 154.</title>
        <authorList>
            <person name="Alonso-Carmona G.S."/>
            <person name="De La Haba R."/>
            <person name="Vera-Gargallo B."/>
            <person name="Sandoval-Trujillo A.H."/>
            <person name="Ramirez-Duran N."/>
            <person name="Ventosa A."/>
        </authorList>
    </citation>
    <scope>NUCLEOTIDE SEQUENCE [LARGE SCALE GENOMIC DNA]</scope>
    <source>
        <strain evidence="2 3">LRS4.154</strain>
    </source>
</reference>
<dbReference type="Proteomes" id="UP000192591">
    <property type="component" value="Unassembled WGS sequence"/>
</dbReference>
<proteinExistence type="predicted"/>
<dbReference type="EMBL" id="MWIH01000005">
    <property type="protein sequence ID" value="OQO92003.1"/>
    <property type="molecule type" value="Genomic_DNA"/>
</dbReference>
<sequence>MAADESMRQVEDAVELAVRRDEQFTEARRQIDALTATERSPGGAMEVTVGSDGNVLDVRCTDQINTLSPREIADTVRSCVQRAQAGIAREVERILRATAPGDPLTEHLVANAHQAFPAPAPDEPAPEVQTSAPGRRRIGGPGNDGDDPDDDWNGRPVLSRTPR</sequence>
<dbReference type="Pfam" id="PF02575">
    <property type="entry name" value="YbaB_DNA_bd"/>
    <property type="match status" value="1"/>
</dbReference>
<dbReference type="InterPro" id="IPR036894">
    <property type="entry name" value="YbaB-like_sf"/>
</dbReference>
<dbReference type="AlphaFoldDB" id="A0A1V9A4K2"/>
<comment type="caution">
    <text evidence="2">The sequence shown here is derived from an EMBL/GenBank/DDBJ whole genome shotgun (WGS) entry which is preliminary data.</text>
</comment>
<feature type="region of interest" description="Disordered" evidence="1">
    <location>
        <begin position="115"/>
        <end position="163"/>
    </location>
</feature>
<accession>A0A1V9A4K2</accession>
<dbReference type="GO" id="GO:0003677">
    <property type="term" value="F:DNA binding"/>
    <property type="evidence" value="ECO:0007669"/>
    <property type="project" value="InterPro"/>
</dbReference>
<evidence type="ECO:0008006" key="4">
    <source>
        <dbReference type="Google" id="ProtNLM"/>
    </source>
</evidence>
<gene>
    <name evidence="2" type="ORF">B1813_06900</name>
</gene>
<keyword evidence="3" id="KW-1185">Reference proteome</keyword>
<evidence type="ECO:0000313" key="3">
    <source>
        <dbReference type="Proteomes" id="UP000192591"/>
    </source>
</evidence>
<dbReference type="InterPro" id="IPR004401">
    <property type="entry name" value="YbaB/EbfC"/>
</dbReference>
<dbReference type="SUPFAM" id="SSF82607">
    <property type="entry name" value="YbaB-like"/>
    <property type="match status" value="1"/>
</dbReference>